<proteinExistence type="predicted"/>
<dbReference type="SUPFAM" id="SSF54909">
    <property type="entry name" value="Dimeric alpha+beta barrel"/>
    <property type="match status" value="1"/>
</dbReference>
<accession>A0A543C0N2</accession>
<dbReference type="Gene3D" id="3.30.70.920">
    <property type="match status" value="1"/>
</dbReference>
<keyword evidence="3" id="KW-0804">Transcription</keyword>
<dbReference type="GO" id="GO:0005829">
    <property type="term" value="C:cytosol"/>
    <property type="evidence" value="ECO:0007669"/>
    <property type="project" value="TreeGrafter"/>
</dbReference>
<dbReference type="Pfam" id="PF13404">
    <property type="entry name" value="HTH_AsnC-type"/>
    <property type="match status" value="2"/>
</dbReference>
<evidence type="ECO:0000256" key="1">
    <source>
        <dbReference type="ARBA" id="ARBA00023015"/>
    </source>
</evidence>
<feature type="domain" description="HTH asnC-type" evidence="4">
    <location>
        <begin position="152"/>
        <end position="212"/>
    </location>
</feature>
<feature type="domain" description="HTH asnC-type" evidence="4">
    <location>
        <begin position="2"/>
        <end position="62"/>
    </location>
</feature>
<dbReference type="InterPro" id="IPR000485">
    <property type="entry name" value="AsnC-type_HTH_dom"/>
</dbReference>
<dbReference type="InterPro" id="IPR036388">
    <property type="entry name" value="WH-like_DNA-bd_sf"/>
</dbReference>
<evidence type="ECO:0000259" key="4">
    <source>
        <dbReference type="PROSITE" id="PS50956"/>
    </source>
</evidence>
<dbReference type="PRINTS" id="PR00033">
    <property type="entry name" value="HTHASNC"/>
</dbReference>
<gene>
    <name evidence="5" type="ORF">FB559_7884</name>
</gene>
<keyword evidence="6" id="KW-1185">Reference proteome</keyword>
<evidence type="ECO:0000256" key="2">
    <source>
        <dbReference type="ARBA" id="ARBA00023125"/>
    </source>
</evidence>
<comment type="caution">
    <text evidence="5">The sequence shown here is derived from an EMBL/GenBank/DDBJ whole genome shotgun (WGS) entry which is preliminary data.</text>
</comment>
<dbReference type="GO" id="GO:0043565">
    <property type="term" value="F:sequence-specific DNA binding"/>
    <property type="evidence" value="ECO:0007669"/>
    <property type="project" value="InterPro"/>
</dbReference>
<dbReference type="SMART" id="SM00344">
    <property type="entry name" value="HTH_ASNC"/>
    <property type="match status" value="2"/>
</dbReference>
<evidence type="ECO:0000313" key="5">
    <source>
        <dbReference type="EMBL" id="TQL90576.1"/>
    </source>
</evidence>
<dbReference type="Gene3D" id="1.10.10.10">
    <property type="entry name" value="Winged helix-like DNA-binding domain superfamily/Winged helix DNA-binding domain"/>
    <property type="match status" value="2"/>
</dbReference>
<dbReference type="PANTHER" id="PTHR30154">
    <property type="entry name" value="LEUCINE-RESPONSIVE REGULATORY PROTEIN"/>
    <property type="match status" value="1"/>
</dbReference>
<dbReference type="GO" id="GO:0043200">
    <property type="term" value="P:response to amino acid"/>
    <property type="evidence" value="ECO:0007669"/>
    <property type="project" value="TreeGrafter"/>
</dbReference>
<dbReference type="InterPro" id="IPR011008">
    <property type="entry name" value="Dimeric_a/b-barrel"/>
</dbReference>
<organism evidence="5 6">
    <name type="scientific">Actinoallomurus bryophytorum</name>
    <dbReference type="NCBI Taxonomy" id="1490222"/>
    <lineage>
        <taxon>Bacteria</taxon>
        <taxon>Bacillati</taxon>
        <taxon>Actinomycetota</taxon>
        <taxon>Actinomycetes</taxon>
        <taxon>Streptosporangiales</taxon>
        <taxon>Thermomonosporaceae</taxon>
        <taxon>Actinoallomurus</taxon>
    </lineage>
</organism>
<dbReference type="OrthoDB" id="3526090at2"/>
<keyword evidence="1" id="KW-0805">Transcription regulation</keyword>
<dbReference type="AlphaFoldDB" id="A0A543C0N2"/>
<sequence>MLDAVDAVLVRELQRDGRATFQALADRVGLSRTAVRTRVQHLLDSGIVRVVGIVHASVIGTGAIGHLFIDVDGPARHVVDAVARKSAAWFAALATGAHAVVAEVRVRDDAKLAQEVDGVRSLPGVRGVEVFRVISVVKDAHSVVTELPDVSLDEIDWRLLRELTHDGRTPYTRLAEVVGLSQAATRARAVRLMRTGVIHVSGIVDSRALGSGELAGVGVRVSSDVETAAGRIARLSGINYVVTGFGRYDLVCGIDATSRDLLLSTLEAVRAVPGVWVGESWHHLDVVKQTYGADLD</sequence>
<protein>
    <submittedName>
        <fullName evidence="5">AsnC family transcriptional regulator</fullName>
    </submittedName>
</protein>
<dbReference type="Proteomes" id="UP000316096">
    <property type="component" value="Unassembled WGS sequence"/>
</dbReference>
<dbReference type="PROSITE" id="PS00519">
    <property type="entry name" value="HTH_ASNC_1"/>
    <property type="match status" value="1"/>
</dbReference>
<dbReference type="InterPro" id="IPR019888">
    <property type="entry name" value="Tscrpt_reg_AsnC-like"/>
</dbReference>
<dbReference type="EMBL" id="VFOZ01000002">
    <property type="protein sequence ID" value="TQL90576.1"/>
    <property type="molecule type" value="Genomic_DNA"/>
</dbReference>
<evidence type="ECO:0000256" key="3">
    <source>
        <dbReference type="ARBA" id="ARBA00023163"/>
    </source>
</evidence>
<name>A0A543C0N2_9ACTN</name>
<reference evidence="5 6" key="1">
    <citation type="submission" date="2019-06" db="EMBL/GenBank/DDBJ databases">
        <title>Sequencing the genomes of 1000 actinobacteria strains.</title>
        <authorList>
            <person name="Klenk H.-P."/>
        </authorList>
    </citation>
    <scope>NUCLEOTIDE SEQUENCE [LARGE SCALE GENOMIC DNA]</scope>
    <source>
        <strain evidence="5 6">DSM 102200</strain>
    </source>
</reference>
<keyword evidence="2" id="KW-0238">DNA-binding</keyword>
<dbReference type="PANTHER" id="PTHR30154:SF34">
    <property type="entry name" value="TRANSCRIPTIONAL REGULATOR AZLB"/>
    <property type="match status" value="1"/>
</dbReference>
<dbReference type="InterPro" id="IPR036390">
    <property type="entry name" value="WH_DNA-bd_sf"/>
</dbReference>
<dbReference type="PROSITE" id="PS50956">
    <property type="entry name" value="HTH_ASNC_2"/>
    <property type="match status" value="2"/>
</dbReference>
<dbReference type="RefSeq" id="WP_141962585.1">
    <property type="nucleotide sequence ID" value="NZ_VFOZ01000002.1"/>
</dbReference>
<dbReference type="SUPFAM" id="SSF46785">
    <property type="entry name" value="Winged helix' DNA-binding domain"/>
    <property type="match status" value="2"/>
</dbReference>
<dbReference type="InterPro" id="IPR019885">
    <property type="entry name" value="Tscrpt_reg_HTH_AsnC-type_CS"/>
</dbReference>
<evidence type="ECO:0000313" key="6">
    <source>
        <dbReference type="Proteomes" id="UP000316096"/>
    </source>
</evidence>